<dbReference type="EMBL" id="MUFC01000002">
    <property type="protein sequence ID" value="OOE90200.1"/>
    <property type="molecule type" value="Genomic_DNA"/>
</dbReference>
<dbReference type="InterPro" id="IPR036513">
    <property type="entry name" value="STAS_dom_sf"/>
</dbReference>
<gene>
    <name evidence="2" type="ORF">BZG74_02510</name>
</gene>
<evidence type="ECO:0000313" key="3">
    <source>
        <dbReference type="Proteomes" id="UP000188627"/>
    </source>
</evidence>
<sequence>MKIELGDSLDITQVQNIKEDWGAKVAEGGACVIDASQLGRVDGAGLQLLLVLVRSCDDVEWLNVPECLLISAQHAGMTTLLKLNT</sequence>
<reference evidence="3" key="1">
    <citation type="submission" date="2017-01" db="EMBL/GenBank/DDBJ databases">
        <title>Draft genome of the species Salinivibrio sharmensis.</title>
        <authorList>
            <person name="Lopez-Hermoso C."/>
            <person name="De La Haba R."/>
            <person name="Sanchez-Porro C."/>
            <person name="Ventosa A."/>
        </authorList>
    </citation>
    <scope>NUCLEOTIDE SEQUENCE [LARGE SCALE GENOMIC DNA]</scope>
    <source>
        <strain evidence="3">CBH463</strain>
    </source>
</reference>
<feature type="domain" description="MlaB-like STAS" evidence="1">
    <location>
        <begin position="3"/>
        <end position="76"/>
    </location>
</feature>
<dbReference type="RefSeq" id="WP_077771202.1">
    <property type="nucleotide sequence ID" value="NZ_MUFC01000002.1"/>
</dbReference>
<dbReference type="Pfam" id="PF13466">
    <property type="entry name" value="STAS_2"/>
    <property type="match status" value="1"/>
</dbReference>
<dbReference type="Gene3D" id="3.30.750.24">
    <property type="entry name" value="STAS domain"/>
    <property type="match status" value="1"/>
</dbReference>
<organism evidence="2 3">
    <name type="scientific">Salinivibrio sharmensis</name>
    <dbReference type="NCBI Taxonomy" id="390883"/>
    <lineage>
        <taxon>Bacteria</taxon>
        <taxon>Pseudomonadati</taxon>
        <taxon>Pseudomonadota</taxon>
        <taxon>Gammaproteobacteria</taxon>
        <taxon>Vibrionales</taxon>
        <taxon>Vibrionaceae</taxon>
        <taxon>Salinivibrio</taxon>
    </lineage>
</organism>
<evidence type="ECO:0000259" key="1">
    <source>
        <dbReference type="Pfam" id="PF13466"/>
    </source>
</evidence>
<dbReference type="InterPro" id="IPR058548">
    <property type="entry name" value="MlaB-like_STAS"/>
</dbReference>
<accession>A0ABX3KJR2</accession>
<proteinExistence type="predicted"/>
<protein>
    <recommendedName>
        <fullName evidence="1">MlaB-like STAS domain-containing protein</fullName>
    </recommendedName>
</protein>
<comment type="caution">
    <text evidence="2">The sequence shown here is derived from an EMBL/GenBank/DDBJ whole genome shotgun (WGS) entry which is preliminary data.</text>
</comment>
<dbReference type="SUPFAM" id="SSF52091">
    <property type="entry name" value="SpoIIaa-like"/>
    <property type="match status" value="1"/>
</dbReference>
<keyword evidence="3" id="KW-1185">Reference proteome</keyword>
<evidence type="ECO:0000313" key="2">
    <source>
        <dbReference type="EMBL" id="OOE90200.1"/>
    </source>
</evidence>
<name>A0ABX3KJR2_9GAMM</name>
<dbReference type="Proteomes" id="UP000188627">
    <property type="component" value="Unassembled WGS sequence"/>
</dbReference>